<evidence type="ECO:0000313" key="1">
    <source>
        <dbReference type="EMBL" id="SIT43281.1"/>
    </source>
</evidence>
<name>A0A1N7S7K4_9BURK</name>
<proteinExistence type="predicted"/>
<gene>
    <name evidence="1" type="ORF">BN2475_420033</name>
</gene>
<evidence type="ECO:0000313" key="2">
    <source>
        <dbReference type="Proteomes" id="UP000187012"/>
    </source>
</evidence>
<keyword evidence="2" id="KW-1185">Reference proteome</keyword>
<sequence>MSTPHVVLVRKAYFSFSNAQLDYKTKRRLERWQVAMERPERMKTSKQGERKCGKSGI</sequence>
<dbReference type="STRING" id="1247936.BN2475_420033"/>
<organism evidence="1 2">
    <name type="scientific">Paraburkholderia ribeironis</name>
    <dbReference type="NCBI Taxonomy" id="1247936"/>
    <lineage>
        <taxon>Bacteria</taxon>
        <taxon>Pseudomonadati</taxon>
        <taxon>Pseudomonadota</taxon>
        <taxon>Betaproteobacteria</taxon>
        <taxon>Burkholderiales</taxon>
        <taxon>Burkholderiaceae</taxon>
        <taxon>Paraburkholderia</taxon>
    </lineage>
</organism>
<dbReference type="Proteomes" id="UP000187012">
    <property type="component" value="Unassembled WGS sequence"/>
</dbReference>
<dbReference type="AlphaFoldDB" id="A0A1N7S7K4"/>
<accession>A0A1N7S7K4</accession>
<protein>
    <submittedName>
        <fullName evidence="1">Uncharacterized protein</fullName>
    </submittedName>
</protein>
<dbReference type="EMBL" id="CYGX02000042">
    <property type="protein sequence ID" value="SIT43281.1"/>
    <property type="molecule type" value="Genomic_DNA"/>
</dbReference>
<reference evidence="1 2" key="1">
    <citation type="submission" date="2016-12" db="EMBL/GenBank/DDBJ databases">
        <authorList>
            <person name="Song W.-J."/>
            <person name="Kurnit D.M."/>
        </authorList>
    </citation>
    <scope>NUCLEOTIDE SEQUENCE [LARGE SCALE GENOMIC DNA]</scope>
    <source>
        <strain evidence="1 2">STM7296</strain>
    </source>
</reference>